<dbReference type="OrthoDB" id="187139at2759"/>
<comment type="subcellular location">
    <subcellularLocation>
        <location evidence="1">Secreted</location>
    </subcellularLocation>
</comment>
<evidence type="ECO:0000256" key="1">
    <source>
        <dbReference type="ARBA" id="ARBA00004613"/>
    </source>
</evidence>
<feature type="chain" id="PRO_5019583735" description="galacturonan 1,4-alpha-galacturonidase" evidence="16">
    <location>
        <begin position="25"/>
        <end position="433"/>
    </location>
</feature>
<dbReference type="Proteomes" id="UP000284842">
    <property type="component" value="Unassembled WGS sequence"/>
</dbReference>
<dbReference type="GO" id="GO:0047911">
    <property type="term" value="F:galacturan 1,4-alpha-galacturonidase activity"/>
    <property type="evidence" value="ECO:0007669"/>
    <property type="project" value="UniProtKB-EC"/>
</dbReference>
<evidence type="ECO:0000256" key="4">
    <source>
        <dbReference type="ARBA" id="ARBA00022729"/>
    </source>
</evidence>
<dbReference type="PANTHER" id="PTHR31736:SF12">
    <property type="entry name" value="EXO-POLYGALACTURONASE, PUTATIVE-RELATED"/>
    <property type="match status" value="1"/>
</dbReference>
<dbReference type="EC" id="3.2.1.67" evidence="13"/>
<dbReference type="Pfam" id="PF00295">
    <property type="entry name" value="Glyco_hydro_28"/>
    <property type="match status" value="1"/>
</dbReference>
<dbReference type="InParanoid" id="A0A409YK20"/>
<evidence type="ECO:0000256" key="6">
    <source>
        <dbReference type="ARBA" id="ARBA00023157"/>
    </source>
</evidence>
<dbReference type="GO" id="GO:0000272">
    <property type="term" value="P:polysaccharide catabolic process"/>
    <property type="evidence" value="ECO:0007669"/>
    <property type="project" value="UniProtKB-KW"/>
</dbReference>
<evidence type="ECO:0000256" key="15">
    <source>
        <dbReference type="RuleBase" id="RU361169"/>
    </source>
</evidence>
<evidence type="ECO:0000256" key="16">
    <source>
        <dbReference type="SAM" id="SignalP"/>
    </source>
</evidence>
<dbReference type="InterPro" id="IPR000743">
    <property type="entry name" value="Glyco_hydro_28"/>
</dbReference>
<sequence length="433" mass="47071">MARNLLSVVSISLLTLLTFFPTTAVSQIAKRCTLRPLGPGQDDTTQIEKAISECGHYGTTVFESGNYNITRKMTWNLVSSKVELHGYLSFKPDIQYWLDAANTYRVVFIQSQASWFVVTGSDFEIDAFNTGGIQGNGQPWWSYIATHGKADGDGRPIALTLWKVARAKVRNFRIESPPFWANTVAESSDVLYDGMFVNATNQDPLYVGKNVVPNTDGINTYRSERVTMLNWDITCGDDCLAIKGNSTDIIARDITCRGGNGIAFGSLGQYANLSDIVQNVVMENLKMIRIDPNVQPNMVNGRKVYFKSWTGTTNGSPPNNGGGGTGRVQNVTIRNVDLDRVNAPVHLYQTNGGHSGDAPSTLKFGGLHFIDWRGTAITNKVIDIECSPAVGCGDISFSHFSVSPPSGQGSRFICQNTAQVTGLSAPCNSTGLP</sequence>
<keyword evidence="9 15" id="KW-0326">Glycosidase</keyword>
<name>A0A409YK20_9AGAR</name>
<reference evidence="17 18" key="1">
    <citation type="journal article" date="2018" name="Evol. Lett.">
        <title>Horizontal gene cluster transfer increased hallucinogenic mushroom diversity.</title>
        <authorList>
            <person name="Reynolds H.T."/>
            <person name="Vijayakumar V."/>
            <person name="Gluck-Thaler E."/>
            <person name="Korotkin H.B."/>
            <person name="Matheny P.B."/>
            <person name="Slot J.C."/>
        </authorList>
    </citation>
    <scope>NUCLEOTIDE SEQUENCE [LARGE SCALE GENOMIC DNA]</scope>
    <source>
        <strain evidence="17 18">2629</strain>
    </source>
</reference>
<dbReference type="AlphaFoldDB" id="A0A409YK20"/>
<evidence type="ECO:0000256" key="13">
    <source>
        <dbReference type="ARBA" id="ARBA00038933"/>
    </source>
</evidence>
<accession>A0A409YK20</accession>
<dbReference type="GO" id="GO:0005576">
    <property type="term" value="C:extracellular region"/>
    <property type="evidence" value="ECO:0007669"/>
    <property type="project" value="UniProtKB-SubCell"/>
</dbReference>
<protein>
    <recommendedName>
        <fullName evidence="13">galacturonan 1,4-alpha-galacturonidase</fullName>
        <ecNumber evidence="13">3.2.1.67</ecNumber>
    </recommendedName>
</protein>
<dbReference type="PANTHER" id="PTHR31736">
    <property type="match status" value="1"/>
</dbReference>
<gene>
    <name evidence="17" type="ORF">CVT24_012497</name>
</gene>
<comment type="function">
    <text evidence="12">Specific in hydrolyzing the terminal glycosidic bond of polygalacturonic acid and oligogalacturonates.</text>
</comment>
<evidence type="ECO:0000256" key="10">
    <source>
        <dbReference type="ARBA" id="ARBA00023316"/>
    </source>
</evidence>
<keyword evidence="5 15" id="KW-0378">Hydrolase</keyword>
<evidence type="ECO:0000256" key="11">
    <source>
        <dbReference type="ARBA" id="ARBA00023326"/>
    </source>
</evidence>
<dbReference type="InterPro" id="IPR011050">
    <property type="entry name" value="Pectin_lyase_fold/virulence"/>
</dbReference>
<evidence type="ECO:0000256" key="12">
    <source>
        <dbReference type="ARBA" id="ARBA00037312"/>
    </source>
</evidence>
<feature type="signal peptide" evidence="16">
    <location>
        <begin position="1"/>
        <end position="24"/>
    </location>
</feature>
<dbReference type="EMBL" id="NHTK01001069">
    <property type="protein sequence ID" value="PPR03372.1"/>
    <property type="molecule type" value="Genomic_DNA"/>
</dbReference>
<comment type="similarity">
    <text evidence="2 15">Belongs to the glycosyl hydrolase 28 family.</text>
</comment>
<dbReference type="STRING" id="181874.A0A409YK20"/>
<evidence type="ECO:0000256" key="9">
    <source>
        <dbReference type="ARBA" id="ARBA00023295"/>
    </source>
</evidence>
<comment type="catalytic activity">
    <reaction evidence="14">
        <text>[(1-&gt;4)-alpha-D-galacturonosyl](n) + H2O = alpha-D-galacturonate + [(1-&gt;4)-alpha-D-galacturonosyl](n-1)</text>
        <dbReference type="Rhea" id="RHEA:14117"/>
        <dbReference type="Rhea" id="RHEA-COMP:14570"/>
        <dbReference type="Rhea" id="RHEA-COMP:14572"/>
        <dbReference type="ChEBI" id="CHEBI:15377"/>
        <dbReference type="ChEBI" id="CHEBI:58658"/>
        <dbReference type="ChEBI" id="CHEBI:140523"/>
        <dbReference type="EC" id="3.2.1.67"/>
    </reaction>
</comment>
<evidence type="ECO:0000313" key="17">
    <source>
        <dbReference type="EMBL" id="PPR03372.1"/>
    </source>
</evidence>
<evidence type="ECO:0000256" key="5">
    <source>
        <dbReference type="ARBA" id="ARBA00022801"/>
    </source>
</evidence>
<keyword evidence="11" id="KW-0624">Polysaccharide degradation</keyword>
<dbReference type="Gene3D" id="2.160.20.10">
    <property type="entry name" value="Single-stranded right-handed beta-helix, Pectin lyase-like"/>
    <property type="match status" value="1"/>
</dbReference>
<keyword evidence="10" id="KW-0961">Cell wall biogenesis/degradation</keyword>
<organism evidence="17 18">
    <name type="scientific">Panaeolus cyanescens</name>
    <dbReference type="NCBI Taxonomy" id="181874"/>
    <lineage>
        <taxon>Eukaryota</taxon>
        <taxon>Fungi</taxon>
        <taxon>Dikarya</taxon>
        <taxon>Basidiomycota</taxon>
        <taxon>Agaricomycotina</taxon>
        <taxon>Agaricomycetes</taxon>
        <taxon>Agaricomycetidae</taxon>
        <taxon>Agaricales</taxon>
        <taxon>Agaricineae</taxon>
        <taxon>Galeropsidaceae</taxon>
        <taxon>Panaeolus</taxon>
    </lineage>
</organism>
<dbReference type="InterPro" id="IPR012334">
    <property type="entry name" value="Pectin_lyas_fold"/>
</dbReference>
<evidence type="ECO:0000256" key="14">
    <source>
        <dbReference type="ARBA" id="ARBA00048766"/>
    </source>
</evidence>
<evidence type="ECO:0000313" key="18">
    <source>
        <dbReference type="Proteomes" id="UP000284842"/>
    </source>
</evidence>
<evidence type="ECO:0000256" key="8">
    <source>
        <dbReference type="ARBA" id="ARBA00023277"/>
    </source>
</evidence>
<dbReference type="GO" id="GO:0071555">
    <property type="term" value="P:cell wall organization"/>
    <property type="evidence" value="ECO:0007669"/>
    <property type="project" value="UniProtKB-KW"/>
</dbReference>
<evidence type="ECO:0000256" key="7">
    <source>
        <dbReference type="ARBA" id="ARBA00023180"/>
    </source>
</evidence>
<keyword evidence="3" id="KW-0964">Secreted</keyword>
<dbReference type="SUPFAM" id="SSF51126">
    <property type="entry name" value="Pectin lyase-like"/>
    <property type="match status" value="1"/>
</dbReference>
<evidence type="ECO:0000256" key="2">
    <source>
        <dbReference type="ARBA" id="ARBA00008834"/>
    </source>
</evidence>
<proteinExistence type="inferred from homology"/>
<keyword evidence="6" id="KW-1015">Disulfide bond</keyword>
<keyword evidence="18" id="KW-1185">Reference proteome</keyword>
<dbReference type="GO" id="GO:0004650">
    <property type="term" value="F:polygalacturonase activity"/>
    <property type="evidence" value="ECO:0007669"/>
    <property type="project" value="InterPro"/>
</dbReference>
<comment type="caution">
    <text evidence="17">The sequence shown here is derived from an EMBL/GenBank/DDBJ whole genome shotgun (WGS) entry which is preliminary data.</text>
</comment>
<keyword evidence="7" id="KW-0325">Glycoprotein</keyword>
<evidence type="ECO:0000256" key="3">
    <source>
        <dbReference type="ARBA" id="ARBA00022525"/>
    </source>
</evidence>
<keyword evidence="4 16" id="KW-0732">Signal</keyword>
<keyword evidence="8" id="KW-0119">Carbohydrate metabolism</keyword>